<reference evidence="2 3" key="1">
    <citation type="submission" date="2018-10" db="EMBL/GenBank/DDBJ databases">
        <title>Kocuria sp. M5W7-7, whole genome shotgun sequence.</title>
        <authorList>
            <person name="Tuo L."/>
        </authorList>
    </citation>
    <scope>NUCLEOTIDE SEQUENCE [LARGE SCALE GENOMIC DNA]</scope>
    <source>
        <strain evidence="2 3">M5W7-7</strain>
    </source>
</reference>
<dbReference type="CDD" id="cd00093">
    <property type="entry name" value="HTH_XRE"/>
    <property type="match status" value="1"/>
</dbReference>
<dbReference type="SUPFAM" id="SSF47413">
    <property type="entry name" value="lambda repressor-like DNA-binding domains"/>
    <property type="match status" value="1"/>
</dbReference>
<organism evidence="2 3">
    <name type="scientific">Kocuria soli</name>
    <dbReference type="NCBI Taxonomy" id="2485125"/>
    <lineage>
        <taxon>Bacteria</taxon>
        <taxon>Bacillati</taxon>
        <taxon>Actinomycetota</taxon>
        <taxon>Actinomycetes</taxon>
        <taxon>Micrococcales</taxon>
        <taxon>Micrococcaceae</taxon>
        <taxon>Kocuria</taxon>
    </lineage>
</organism>
<comment type="caution">
    <text evidence="2">The sequence shown here is derived from an EMBL/GenBank/DDBJ whole genome shotgun (WGS) entry which is preliminary data.</text>
</comment>
<dbReference type="OrthoDB" id="4880423at2"/>
<keyword evidence="3" id="KW-1185">Reference proteome</keyword>
<dbReference type="AlphaFoldDB" id="A0A3N3ZPI3"/>
<proteinExistence type="predicted"/>
<dbReference type="InterPro" id="IPR001387">
    <property type="entry name" value="Cro/C1-type_HTH"/>
</dbReference>
<accession>A0A3N3ZPI3</accession>
<evidence type="ECO:0000259" key="1">
    <source>
        <dbReference type="PROSITE" id="PS50943"/>
    </source>
</evidence>
<evidence type="ECO:0000313" key="2">
    <source>
        <dbReference type="EMBL" id="ROZ62887.1"/>
    </source>
</evidence>
<dbReference type="GO" id="GO:0003677">
    <property type="term" value="F:DNA binding"/>
    <property type="evidence" value="ECO:0007669"/>
    <property type="project" value="InterPro"/>
</dbReference>
<name>A0A3N3ZPI3_9MICC</name>
<dbReference type="Gene3D" id="1.10.260.40">
    <property type="entry name" value="lambda repressor-like DNA-binding domains"/>
    <property type="match status" value="1"/>
</dbReference>
<protein>
    <submittedName>
        <fullName evidence="2">XRE family transcriptional regulator</fullName>
    </submittedName>
</protein>
<dbReference type="Proteomes" id="UP000270616">
    <property type="component" value="Unassembled WGS sequence"/>
</dbReference>
<evidence type="ECO:0000313" key="3">
    <source>
        <dbReference type="Proteomes" id="UP000270616"/>
    </source>
</evidence>
<sequence length="163" mass="18174">MSRRAIRDRMESASCLCVVMTLIVPCGRTLRKYCILFRGTSVCAGGLVAVSRYTRSVRDEQKEWAAAVGDEVRAWLARSRHSQAQLADHLGLAKSAITRRVRGEYPFAITELIEISWWLDISLEQLLGPDILRAQKGPRGDMVTAGASEKGWALWGSNPRPMD</sequence>
<feature type="domain" description="HTH cro/C1-type" evidence="1">
    <location>
        <begin position="82"/>
        <end position="126"/>
    </location>
</feature>
<gene>
    <name evidence="2" type="ORF">EDL96_08315</name>
</gene>
<dbReference type="PROSITE" id="PS50943">
    <property type="entry name" value="HTH_CROC1"/>
    <property type="match status" value="1"/>
</dbReference>
<dbReference type="InterPro" id="IPR010982">
    <property type="entry name" value="Lambda_DNA-bd_dom_sf"/>
</dbReference>
<dbReference type="EMBL" id="RKMF01000010">
    <property type="protein sequence ID" value="ROZ62887.1"/>
    <property type="molecule type" value="Genomic_DNA"/>
</dbReference>